<evidence type="ECO:0000259" key="9">
    <source>
        <dbReference type="PROSITE" id="PS50245"/>
    </source>
</evidence>
<keyword evidence="2" id="KW-0963">Cytoplasm</keyword>
<evidence type="ECO:0000256" key="7">
    <source>
        <dbReference type="SAM" id="Coils"/>
    </source>
</evidence>
<feature type="compositionally biased region" description="Basic and acidic residues" evidence="8">
    <location>
        <begin position="277"/>
        <end position="288"/>
    </location>
</feature>
<protein>
    <recommendedName>
        <fullName evidence="9">CAP-Gly domain-containing protein</fullName>
    </recommendedName>
</protein>
<evidence type="ECO:0000256" key="3">
    <source>
        <dbReference type="ARBA" id="ARBA00022701"/>
    </source>
</evidence>
<keyword evidence="5 7" id="KW-0175">Coiled coil</keyword>
<keyword evidence="4" id="KW-0677">Repeat</keyword>
<dbReference type="SUPFAM" id="SSF74924">
    <property type="entry name" value="Cap-Gly domain"/>
    <property type="match status" value="1"/>
</dbReference>
<sequence>MSRIARPTSMQSIRKPTKHRTDESFACNRHNPPTKRSFEPFVKVGQKVLVSSLGLTGTVRFFGETRFKPNESWVGIELDIKGAGKNDGCIQGIRYFTCSPNTGLFVTVNKVTPCSHSEGPPPKPTKFAAKSQLIKPSKSTTPQAIRPSKSTHANLNSLASTKSTLAPKRTKSTVAPKPTKSTHALKSIRSAYSIKSAKSTATPLKSAKRTAIPHSAQSISDGPQPTKSTGPATTKPRGMNTPSANTPKKSQSTATARRSLSCSTSLTEKTRGMIRSKTSEPETLKEPSTESIAWERLLSAKESYAIQVQEKEGEIGHLRRALEDSRVVHERMRKEREAAVSRAAMSVDLEHQIDRLEQRCQTLSSERSELQKDTERLKQHHAAQVASLLEKLTDRDRALATVEKEYAEVRKANVDAVRSCEQVVEQLKREHQQDLRQRDQELDGLRRTIERLRQEQYQPTPEENEHDVSHRQQLETQLELTLQALDHERQSMEGMVSEVAQLKEEIKHLHHLSATSRLEYHTLKSQLAQEVEDKRRIMEESDAALEAQNRLEEENERLRLSLAKAQHDMSELLKRLAVVEKQNQNANDPEATMAIMEQLREENERLREALKGSEQECVRLMDELLAFDRLGQEASPWEIKVDQLKAQVGRERKRYEDMEWTLEQKIVRLNKELVDLESLVENKVLNETELEERLELERRRVGQLEVRLKEMERQTMIPTPTSPVLCHLGQKSMGDSYCEMCEVYGHDLMLCTALTDLSIGQLKGEIGKFYCVNCDVFDAHPTDQCPNRDETF</sequence>
<accession>A0A9P6Y2J8</accession>
<dbReference type="Pfam" id="PF16641">
    <property type="entry name" value="CLIP1_ZNF"/>
    <property type="match status" value="2"/>
</dbReference>
<evidence type="ECO:0000256" key="5">
    <source>
        <dbReference type="ARBA" id="ARBA00023054"/>
    </source>
</evidence>
<feature type="compositionally biased region" description="Polar residues" evidence="8">
    <location>
        <begin position="240"/>
        <end position="267"/>
    </location>
</feature>
<dbReference type="Pfam" id="PF01302">
    <property type="entry name" value="CAP_GLY"/>
    <property type="match status" value="1"/>
</dbReference>
<gene>
    <name evidence="10" type="ORF">G6F51_010496</name>
</gene>
<evidence type="ECO:0000256" key="1">
    <source>
        <dbReference type="ARBA" id="ARBA00004245"/>
    </source>
</evidence>
<name>A0A9P6Y2J8_RHIOR</name>
<dbReference type="SMART" id="SM01052">
    <property type="entry name" value="CAP_GLY"/>
    <property type="match status" value="1"/>
</dbReference>
<keyword evidence="6" id="KW-0206">Cytoskeleton</keyword>
<dbReference type="GO" id="GO:0005874">
    <property type="term" value="C:microtubule"/>
    <property type="evidence" value="ECO:0007669"/>
    <property type="project" value="UniProtKB-KW"/>
</dbReference>
<evidence type="ECO:0000256" key="8">
    <source>
        <dbReference type="SAM" id="MobiDB-lite"/>
    </source>
</evidence>
<reference evidence="10" key="1">
    <citation type="journal article" date="2020" name="Microb. Genom.">
        <title>Genetic diversity of clinical and environmental Mucorales isolates obtained from an investigation of mucormycosis cases among solid organ transplant recipients.</title>
        <authorList>
            <person name="Nguyen M.H."/>
            <person name="Kaul D."/>
            <person name="Muto C."/>
            <person name="Cheng S.J."/>
            <person name="Richter R.A."/>
            <person name="Bruno V.M."/>
            <person name="Liu G."/>
            <person name="Beyhan S."/>
            <person name="Sundermann A.J."/>
            <person name="Mounaud S."/>
            <person name="Pasculle A.W."/>
            <person name="Nierman W.C."/>
            <person name="Driscoll E."/>
            <person name="Cumbie R."/>
            <person name="Clancy C.J."/>
            <person name="Dupont C.L."/>
        </authorList>
    </citation>
    <scope>NUCLEOTIDE SEQUENCE</scope>
    <source>
        <strain evidence="10">GL16</strain>
    </source>
</reference>
<feature type="coiled-coil region" evidence="7">
    <location>
        <begin position="417"/>
        <end position="455"/>
    </location>
</feature>
<feature type="coiled-coil region" evidence="7">
    <location>
        <begin position="666"/>
        <end position="714"/>
    </location>
</feature>
<evidence type="ECO:0000313" key="10">
    <source>
        <dbReference type="EMBL" id="KAG1537229.1"/>
    </source>
</evidence>
<evidence type="ECO:0000256" key="4">
    <source>
        <dbReference type="ARBA" id="ARBA00022737"/>
    </source>
</evidence>
<feature type="compositionally biased region" description="Polar residues" evidence="8">
    <location>
        <begin position="215"/>
        <end position="232"/>
    </location>
</feature>
<dbReference type="Gene3D" id="2.30.30.190">
    <property type="entry name" value="CAP Gly-rich-like domain"/>
    <property type="match status" value="1"/>
</dbReference>
<feature type="coiled-coil region" evidence="7">
    <location>
        <begin position="485"/>
        <end position="623"/>
    </location>
</feature>
<organism evidence="10 11">
    <name type="scientific">Rhizopus oryzae</name>
    <name type="common">Mucormycosis agent</name>
    <name type="synonym">Rhizopus arrhizus var. delemar</name>
    <dbReference type="NCBI Taxonomy" id="64495"/>
    <lineage>
        <taxon>Eukaryota</taxon>
        <taxon>Fungi</taxon>
        <taxon>Fungi incertae sedis</taxon>
        <taxon>Mucoromycota</taxon>
        <taxon>Mucoromycotina</taxon>
        <taxon>Mucoromycetes</taxon>
        <taxon>Mucorales</taxon>
        <taxon>Mucorineae</taxon>
        <taxon>Rhizopodaceae</taxon>
        <taxon>Rhizopus</taxon>
    </lineage>
</organism>
<dbReference type="PROSITE" id="PS50245">
    <property type="entry name" value="CAP_GLY_2"/>
    <property type="match status" value="1"/>
</dbReference>
<evidence type="ECO:0000256" key="6">
    <source>
        <dbReference type="ARBA" id="ARBA00023212"/>
    </source>
</evidence>
<feature type="compositionally biased region" description="Polar residues" evidence="8">
    <location>
        <begin position="137"/>
        <end position="164"/>
    </location>
</feature>
<evidence type="ECO:0000313" key="11">
    <source>
        <dbReference type="Proteomes" id="UP000717996"/>
    </source>
</evidence>
<comment type="caution">
    <text evidence="10">The sequence shown here is derived from an EMBL/GenBank/DDBJ whole genome shotgun (WGS) entry which is preliminary data.</text>
</comment>
<dbReference type="PROSITE" id="PS00845">
    <property type="entry name" value="CAP_GLY_1"/>
    <property type="match status" value="1"/>
</dbReference>
<feature type="domain" description="CAP-Gly" evidence="9">
    <location>
        <begin position="73"/>
        <end position="107"/>
    </location>
</feature>
<dbReference type="PANTHER" id="PTHR18916">
    <property type="entry name" value="DYNACTIN 1-RELATED MICROTUBULE-BINDING"/>
    <property type="match status" value="1"/>
</dbReference>
<dbReference type="EMBL" id="JAANIT010002186">
    <property type="protein sequence ID" value="KAG1537229.1"/>
    <property type="molecule type" value="Genomic_DNA"/>
</dbReference>
<evidence type="ECO:0000256" key="2">
    <source>
        <dbReference type="ARBA" id="ARBA00022490"/>
    </source>
</evidence>
<keyword evidence="3" id="KW-0493">Microtubule</keyword>
<feature type="region of interest" description="Disordered" evidence="8">
    <location>
        <begin position="135"/>
        <end position="290"/>
    </location>
</feature>
<proteinExistence type="predicted"/>
<dbReference type="AlphaFoldDB" id="A0A9P6Y2J8"/>
<dbReference type="InterPro" id="IPR032108">
    <property type="entry name" value="CLIP1_ZNF"/>
</dbReference>
<feature type="region of interest" description="Disordered" evidence="8">
    <location>
        <begin position="1"/>
        <end position="32"/>
    </location>
</feature>
<dbReference type="InterPro" id="IPR036859">
    <property type="entry name" value="CAP-Gly_dom_sf"/>
</dbReference>
<feature type="coiled-coil region" evidence="7">
    <location>
        <begin position="346"/>
        <end position="380"/>
    </location>
</feature>
<dbReference type="Proteomes" id="UP000717996">
    <property type="component" value="Unassembled WGS sequence"/>
</dbReference>
<dbReference type="InterPro" id="IPR000938">
    <property type="entry name" value="CAP-Gly_domain"/>
</dbReference>
<comment type="subcellular location">
    <subcellularLocation>
        <location evidence="1">Cytoplasm</location>
        <location evidence="1">Cytoskeleton</location>
    </subcellularLocation>
</comment>
<dbReference type="OrthoDB" id="2130750at2759"/>